<dbReference type="Proteomes" id="UP000001025">
    <property type="component" value="Chromosome"/>
</dbReference>
<feature type="region of interest" description="Disordered" evidence="1">
    <location>
        <begin position="143"/>
        <end position="162"/>
    </location>
</feature>
<name>Q7UW21_RHOBA</name>
<dbReference type="KEGG" id="rba:RB2317"/>
<dbReference type="HOGENOM" id="CLU_1634051_0_0_0"/>
<proteinExistence type="predicted"/>
<protein>
    <submittedName>
        <fullName evidence="2">Uncharacterized protein</fullName>
    </submittedName>
</protein>
<evidence type="ECO:0000256" key="1">
    <source>
        <dbReference type="SAM" id="MobiDB-lite"/>
    </source>
</evidence>
<dbReference type="EMBL" id="BX294136">
    <property type="protein sequence ID" value="CAD72550.1"/>
    <property type="molecule type" value="Genomic_DNA"/>
</dbReference>
<dbReference type="AlphaFoldDB" id="Q7UW21"/>
<feature type="compositionally biased region" description="Basic and acidic residues" evidence="1">
    <location>
        <begin position="151"/>
        <end position="162"/>
    </location>
</feature>
<keyword evidence="3" id="KW-1185">Reference proteome</keyword>
<dbReference type="STRING" id="243090.RB2317"/>
<evidence type="ECO:0000313" key="3">
    <source>
        <dbReference type="Proteomes" id="UP000001025"/>
    </source>
</evidence>
<dbReference type="InParanoid" id="Q7UW21"/>
<gene>
    <name evidence="2" type="ordered locus">RB2317</name>
</gene>
<reference evidence="2 3" key="1">
    <citation type="journal article" date="2003" name="Proc. Natl. Acad. Sci. U.S.A.">
        <title>Complete genome sequence of the marine planctomycete Pirellula sp. strain 1.</title>
        <authorList>
            <person name="Gloeckner F.O."/>
            <person name="Kube M."/>
            <person name="Bauer M."/>
            <person name="Teeling H."/>
            <person name="Lombardot T."/>
            <person name="Ludwig W."/>
            <person name="Gade D."/>
            <person name="Beck A."/>
            <person name="Borzym K."/>
            <person name="Heitmann K."/>
            <person name="Rabus R."/>
            <person name="Schlesner H."/>
            <person name="Amann R."/>
            <person name="Reinhardt R."/>
        </authorList>
    </citation>
    <scope>NUCLEOTIDE SEQUENCE [LARGE SCALE GENOMIC DNA]</scope>
    <source>
        <strain evidence="3">DSM 10527 / NCIMB 13988 / SH1</strain>
    </source>
</reference>
<organism evidence="2 3">
    <name type="scientific">Rhodopirellula baltica (strain DSM 10527 / NCIMB 13988 / SH1)</name>
    <dbReference type="NCBI Taxonomy" id="243090"/>
    <lineage>
        <taxon>Bacteria</taxon>
        <taxon>Pseudomonadati</taxon>
        <taxon>Planctomycetota</taxon>
        <taxon>Planctomycetia</taxon>
        <taxon>Pirellulales</taxon>
        <taxon>Pirellulaceae</taxon>
        <taxon>Rhodopirellula</taxon>
    </lineage>
</organism>
<dbReference type="EnsemblBacteria" id="CAD72550">
    <property type="protein sequence ID" value="CAD72550"/>
    <property type="gene ID" value="RB2317"/>
</dbReference>
<sequence>MLVELVSVSTIRGNDMSRLGTHFYRLPTVPTSSAFSVTVSLTIGCVRPIPQPEYPTHQMMGTGHQMMGTGDVQFFPVGTEFKLSPEEARLQAVHAEKEIVIRLCRHYTACRAHPSVHACPVAMTAATEMLLYNTEQFPTRFRASTANQRSQRNDDGRQIDDG</sequence>
<evidence type="ECO:0000313" key="2">
    <source>
        <dbReference type="EMBL" id="CAD72550.1"/>
    </source>
</evidence>
<accession>Q7UW21</accession>